<evidence type="ECO:0000256" key="2">
    <source>
        <dbReference type="SAM" id="Phobius"/>
    </source>
</evidence>
<feature type="compositionally biased region" description="Low complexity" evidence="1">
    <location>
        <begin position="63"/>
        <end position="79"/>
    </location>
</feature>
<reference evidence="3 4" key="1">
    <citation type="submission" date="2011-01" db="EMBL/GenBank/DDBJ databases">
        <title>Complete sequence of Pseudoxanthomonas suwonensis 11-1.</title>
        <authorList>
            <consortium name="US DOE Joint Genome Institute"/>
            <person name="Lucas S."/>
            <person name="Copeland A."/>
            <person name="Lapidus A."/>
            <person name="Cheng J.-F."/>
            <person name="Goodwin L."/>
            <person name="Pitluck S."/>
            <person name="Teshima H."/>
            <person name="Detter J.C."/>
            <person name="Han C."/>
            <person name="Tapia R."/>
            <person name="Land M."/>
            <person name="Hauser L."/>
            <person name="Kyrpides N."/>
            <person name="Ivanova N."/>
            <person name="Ovchinnikova G."/>
            <person name="Siebers A.K."/>
            <person name="Allgaier M."/>
            <person name="Thelen M.P."/>
            <person name="Hugenholtz P."/>
            <person name="Gladden J."/>
            <person name="Woyke T."/>
        </authorList>
    </citation>
    <scope>NUCLEOTIDE SEQUENCE [LARGE SCALE GENOMIC DNA]</scope>
    <source>
        <strain evidence="4">11-1</strain>
    </source>
</reference>
<sequence length="96" mass="10054">MSRKRMRSAGRRIQRGQGMTEYIIIVALIAIAAIGVFSMFGKTVRNQASGLAKELSGNSAQTAISNAAESANGAAGRANDPAKQGMANYDHANDAK</sequence>
<dbReference type="KEGG" id="psu:Psesu_3089"/>
<keyword evidence="2" id="KW-0812">Transmembrane</keyword>
<dbReference type="RefSeq" id="WP_013536737.1">
    <property type="nucleotide sequence ID" value="NC_014924.1"/>
</dbReference>
<dbReference type="HOGENOM" id="CLU_168123_0_0_6"/>
<dbReference type="eggNOG" id="ENOG50331VM">
    <property type="taxonomic scope" value="Bacteria"/>
</dbReference>
<keyword evidence="4" id="KW-1185">Reference proteome</keyword>
<keyword evidence="2" id="KW-0472">Membrane</keyword>
<dbReference type="Proteomes" id="UP000008632">
    <property type="component" value="Chromosome"/>
</dbReference>
<dbReference type="AlphaFoldDB" id="E6WXE3"/>
<accession>E6WXE3</accession>
<evidence type="ECO:0000256" key="1">
    <source>
        <dbReference type="SAM" id="MobiDB-lite"/>
    </source>
</evidence>
<organism evidence="3 4">
    <name type="scientific">Pseudoxanthomonas suwonensis (strain 11-1)</name>
    <dbReference type="NCBI Taxonomy" id="743721"/>
    <lineage>
        <taxon>Bacteria</taxon>
        <taxon>Pseudomonadati</taxon>
        <taxon>Pseudomonadota</taxon>
        <taxon>Gammaproteobacteria</taxon>
        <taxon>Lysobacterales</taxon>
        <taxon>Lysobacteraceae</taxon>
        <taxon>Pseudoxanthomonas</taxon>
    </lineage>
</organism>
<name>E6WXE3_PSEUU</name>
<dbReference type="EMBL" id="CP002446">
    <property type="protein sequence ID" value="ADV28912.1"/>
    <property type="molecule type" value="Genomic_DNA"/>
</dbReference>
<gene>
    <name evidence="3" type="ordered locus">Psesu_3089</name>
</gene>
<protein>
    <submittedName>
        <fullName evidence="3">Flp/Fap pilin-like protein</fullName>
    </submittedName>
</protein>
<keyword evidence="2" id="KW-1133">Transmembrane helix</keyword>
<evidence type="ECO:0000313" key="4">
    <source>
        <dbReference type="Proteomes" id="UP000008632"/>
    </source>
</evidence>
<feature type="region of interest" description="Disordered" evidence="1">
    <location>
        <begin position="62"/>
        <end position="96"/>
    </location>
</feature>
<proteinExistence type="predicted"/>
<dbReference type="STRING" id="743721.Psesu_3089"/>
<feature type="transmembrane region" description="Helical" evidence="2">
    <location>
        <begin position="21"/>
        <end position="40"/>
    </location>
</feature>
<evidence type="ECO:0000313" key="3">
    <source>
        <dbReference type="EMBL" id="ADV28912.1"/>
    </source>
</evidence>